<gene>
    <name evidence="1" type="ORF">EW093_02280</name>
</gene>
<dbReference type="AlphaFoldDB" id="A0A5C1QBK6"/>
<proteinExistence type="predicted"/>
<accession>A0A5C1QBK6</accession>
<evidence type="ECO:0000313" key="1">
    <source>
        <dbReference type="EMBL" id="QEN03572.1"/>
    </source>
</evidence>
<dbReference type="KEGG" id="sper:EW093_02280"/>
<protein>
    <submittedName>
        <fullName evidence="1">Uncharacterized protein</fullName>
    </submittedName>
</protein>
<sequence length="73" mass="8664">MKLLALNMVHDYLRDIKEDKIKNKYNPISAGVWNYGKIVKELQNDISKINFKEMDKYFTITDAPFAYWGYRVG</sequence>
<organism evidence="1 2">
    <name type="scientific">Thiospirochaeta perfilievii</name>
    <dbReference type="NCBI Taxonomy" id="252967"/>
    <lineage>
        <taxon>Bacteria</taxon>
        <taxon>Pseudomonadati</taxon>
        <taxon>Spirochaetota</taxon>
        <taxon>Spirochaetia</taxon>
        <taxon>Spirochaetales</taxon>
        <taxon>Spirochaetaceae</taxon>
        <taxon>Thiospirochaeta</taxon>
    </lineage>
</organism>
<dbReference type="Proteomes" id="UP000323824">
    <property type="component" value="Chromosome"/>
</dbReference>
<dbReference type="RefSeq" id="WP_149566830.1">
    <property type="nucleotide sequence ID" value="NZ_CP035807.1"/>
</dbReference>
<keyword evidence="2" id="KW-1185">Reference proteome</keyword>
<reference evidence="1 2" key="1">
    <citation type="submission" date="2019-02" db="EMBL/GenBank/DDBJ databases">
        <authorList>
            <person name="Fomenkov A."/>
            <person name="Dubinina G."/>
            <person name="Grabovich M."/>
            <person name="Vincze T."/>
            <person name="Roberts R.J."/>
        </authorList>
    </citation>
    <scope>NUCLEOTIDE SEQUENCE [LARGE SCALE GENOMIC DNA]</scope>
    <source>
        <strain evidence="1 2">P</strain>
    </source>
</reference>
<name>A0A5C1QBK6_9SPIO</name>
<evidence type="ECO:0000313" key="2">
    <source>
        <dbReference type="Proteomes" id="UP000323824"/>
    </source>
</evidence>
<reference evidence="1 2" key="2">
    <citation type="submission" date="2019-09" db="EMBL/GenBank/DDBJ databases">
        <title>Complete Genome Sequence and Methylome Analysis of free living Spirochaetas.</title>
        <authorList>
            <person name="Leshcheva N."/>
            <person name="Mikheeva N."/>
        </authorList>
    </citation>
    <scope>NUCLEOTIDE SEQUENCE [LARGE SCALE GENOMIC DNA]</scope>
    <source>
        <strain evidence="1 2">P</strain>
    </source>
</reference>
<dbReference type="EMBL" id="CP035807">
    <property type="protein sequence ID" value="QEN03572.1"/>
    <property type="molecule type" value="Genomic_DNA"/>
</dbReference>
<dbReference type="OrthoDB" id="370204at2"/>